<evidence type="ECO:0000313" key="3">
    <source>
        <dbReference type="EMBL" id="TWW11588.1"/>
    </source>
</evidence>
<dbReference type="SUPFAM" id="SSF56601">
    <property type="entry name" value="beta-lactamase/transpeptidase-like"/>
    <property type="match status" value="1"/>
</dbReference>
<dbReference type="EMBL" id="SRRQ01000002">
    <property type="protein sequence ID" value="TWW11588.1"/>
    <property type="molecule type" value="Genomic_DNA"/>
</dbReference>
<protein>
    <submittedName>
        <fullName evidence="3">Serine hydrolase</fullName>
    </submittedName>
</protein>
<dbReference type="InterPro" id="IPR001466">
    <property type="entry name" value="Beta-lactam-related"/>
</dbReference>
<dbReference type="PANTHER" id="PTHR43283:SF11">
    <property type="entry name" value="BETA-LACTAMASE-RELATED DOMAIN-CONTAINING PROTEIN"/>
    <property type="match status" value="1"/>
</dbReference>
<evidence type="ECO:0000313" key="4">
    <source>
        <dbReference type="Proteomes" id="UP000321659"/>
    </source>
</evidence>
<proteinExistence type="predicted"/>
<gene>
    <name evidence="3" type="primary">ampC</name>
    <name evidence="3" type="ORF">LABALGLTS371_03580</name>
</gene>
<dbReference type="InterPro" id="IPR050789">
    <property type="entry name" value="Diverse_Enzym_Activities"/>
</dbReference>
<sequence length="346" mass="38559">MSLLYSETTNKIQQLVREGIVPGASFGIVHHNKIIAQSFLGYSQLIPEVEVLTDDALYDVASLTKVVGTTTLILKLQEEGKLNIDDPIKKYLADYQDERVTLRHLLTHTADFQGYIKDRNQLSAPALKQALFGLTNGNSLGKTVVYSDIGLIFLGFIIEEILDMPVQKALKQEIIVPLGLADSTFNPDVDRSVPTEIIPELGLLRGIVHDPKARILKENCGSAGLFSTVSDLLKFMKWFMSDDPTRPVLKPRTTQMLFSDQTPTGHLGRSLGWDLRGSNENLSVYHTGFTGTFMLMNQTTKDGLVVLTNRVHPTSDNTLYLEKRDEIVTSFLAEHNEIVTDSHSKM</sequence>
<organism evidence="3 4">
    <name type="scientific">Dellaglioa algida</name>
    <dbReference type="NCBI Taxonomy" id="105612"/>
    <lineage>
        <taxon>Bacteria</taxon>
        <taxon>Bacillati</taxon>
        <taxon>Bacillota</taxon>
        <taxon>Bacilli</taxon>
        <taxon>Lactobacillales</taxon>
        <taxon>Lactobacillaceae</taxon>
        <taxon>Dellaglioa</taxon>
    </lineage>
</organism>
<comment type="caution">
    <text evidence="3">The sequence shown here is derived from an EMBL/GenBank/DDBJ whole genome shotgun (WGS) entry which is preliminary data.</text>
</comment>
<dbReference type="Pfam" id="PF00144">
    <property type="entry name" value="Beta-lactamase"/>
    <property type="match status" value="1"/>
</dbReference>
<dbReference type="AlphaFoldDB" id="A0A5C6M9X1"/>
<evidence type="ECO:0000259" key="2">
    <source>
        <dbReference type="Pfam" id="PF00144"/>
    </source>
</evidence>
<evidence type="ECO:0000256" key="1">
    <source>
        <dbReference type="ARBA" id="ARBA00022801"/>
    </source>
</evidence>
<accession>A0A5C6M9X1</accession>
<name>A0A5C6M9X1_9LACO</name>
<reference evidence="3 4" key="1">
    <citation type="submission" date="2019-04" db="EMBL/GenBank/DDBJ databases">
        <title>In vitro growth and metabolic characteristics of meat-borne Lactobacillus algidus strains.</title>
        <authorList>
            <person name="Sade E."/>
            <person name="Per J."/>
            <person name="Tytti H."/>
            <person name="Johanna B.K."/>
        </authorList>
    </citation>
    <scope>NUCLEOTIDE SEQUENCE [LARGE SCALE GENOMIC DNA]</scope>
    <source>
        <strain evidence="3 4">LTS37-1</strain>
    </source>
</reference>
<dbReference type="PANTHER" id="PTHR43283">
    <property type="entry name" value="BETA-LACTAMASE-RELATED"/>
    <property type="match status" value="1"/>
</dbReference>
<dbReference type="GO" id="GO:0016787">
    <property type="term" value="F:hydrolase activity"/>
    <property type="evidence" value="ECO:0007669"/>
    <property type="project" value="UniProtKB-KW"/>
</dbReference>
<dbReference type="Gene3D" id="3.40.710.10">
    <property type="entry name" value="DD-peptidase/beta-lactamase superfamily"/>
    <property type="match status" value="1"/>
</dbReference>
<dbReference type="InterPro" id="IPR012338">
    <property type="entry name" value="Beta-lactam/transpept-like"/>
</dbReference>
<feature type="domain" description="Beta-lactamase-related" evidence="2">
    <location>
        <begin position="10"/>
        <end position="317"/>
    </location>
</feature>
<keyword evidence="1 3" id="KW-0378">Hydrolase</keyword>
<dbReference type="Proteomes" id="UP000321659">
    <property type="component" value="Unassembled WGS sequence"/>
</dbReference>